<keyword evidence="3" id="KW-1185">Reference proteome</keyword>
<proteinExistence type="predicted"/>
<gene>
    <name evidence="2" type="ORF">ZOSMA_393G00110</name>
</gene>
<reference evidence="3" key="1">
    <citation type="journal article" date="2016" name="Nature">
        <title>The genome of the seagrass Zostera marina reveals angiosperm adaptation to the sea.</title>
        <authorList>
            <person name="Olsen J.L."/>
            <person name="Rouze P."/>
            <person name="Verhelst B."/>
            <person name="Lin Y.-C."/>
            <person name="Bayer T."/>
            <person name="Collen J."/>
            <person name="Dattolo E."/>
            <person name="De Paoli E."/>
            <person name="Dittami S."/>
            <person name="Maumus F."/>
            <person name="Michel G."/>
            <person name="Kersting A."/>
            <person name="Lauritano C."/>
            <person name="Lohaus R."/>
            <person name="Toepel M."/>
            <person name="Tonon T."/>
            <person name="Vanneste K."/>
            <person name="Amirebrahimi M."/>
            <person name="Brakel J."/>
            <person name="Bostroem C."/>
            <person name="Chovatia M."/>
            <person name="Grimwood J."/>
            <person name="Jenkins J.W."/>
            <person name="Jueterbock A."/>
            <person name="Mraz A."/>
            <person name="Stam W.T."/>
            <person name="Tice H."/>
            <person name="Bornberg-Bauer E."/>
            <person name="Green P.J."/>
            <person name="Pearson G.A."/>
            <person name="Procaccini G."/>
            <person name="Duarte C.M."/>
            <person name="Schmutz J."/>
            <person name="Reusch T.B.H."/>
            <person name="Van de Peer Y."/>
        </authorList>
    </citation>
    <scope>NUCLEOTIDE SEQUENCE [LARGE SCALE GENOMIC DNA]</scope>
    <source>
        <strain evidence="3">cv. Finnish</strain>
    </source>
</reference>
<feature type="region of interest" description="Disordered" evidence="1">
    <location>
        <begin position="46"/>
        <end position="70"/>
    </location>
</feature>
<organism evidence="2 3">
    <name type="scientific">Zostera marina</name>
    <name type="common">Eelgrass</name>
    <dbReference type="NCBI Taxonomy" id="29655"/>
    <lineage>
        <taxon>Eukaryota</taxon>
        <taxon>Viridiplantae</taxon>
        <taxon>Streptophyta</taxon>
        <taxon>Embryophyta</taxon>
        <taxon>Tracheophyta</taxon>
        <taxon>Spermatophyta</taxon>
        <taxon>Magnoliopsida</taxon>
        <taxon>Liliopsida</taxon>
        <taxon>Zosteraceae</taxon>
        <taxon>Zostera</taxon>
    </lineage>
</organism>
<sequence>MLSILQRLSRLEEQVNRILGCLNPTSSNSTLPFFILIDIDQNSRYTDTEEASSEKQSPEEEGEPVGGEEKTYIVLQEIEGEDRKHAAYVHRIFKGEIIKVLINSIVNLHYIRTSLALRMELEIDNTENILIAKNEVVDHQLSRGMPFGIPSTR</sequence>
<evidence type="ECO:0000313" key="3">
    <source>
        <dbReference type="Proteomes" id="UP000036987"/>
    </source>
</evidence>
<evidence type="ECO:0000313" key="2">
    <source>
        <dbReference type="EMBL" id="KMZ63859.1"/>
    </source>
</evidence>
<name>A0A0K9P4D8_ZOSMR</name>
<dbReference type="Proteomes" id="UP000036987">
    <property type="component" value="Unassembled WGS sequence"/>
</dbReference>
<comment type="caution">
    <text evidence="2">The sequence shown here is derived from an EMBL/GenBank/DDBJ whole genome shotgun (WGS) entry which is preliminary data.</text>
</comment>
<dbReference type="EMBL" id="LFYR01001200">
    <property type="protein sequence ID" value="KMZ63859.1"/>
    <property type="molecule type" value="Genomic_DNA"/>
</dbReference>
<dbReference type="AlphaFoldDB" id="A0A0K9P4D8"/>
<evidence type="ECO:0000256" key="1">
    <source>
        <dbReference type="SAM" id="MobiDB-lite"/>
    </source>
</evidence>
<protein>
    <submittedName>
        <fullName evidence="2">Uncharacterized protein</fullName>
    </submittedName>
</protein>
<accession>A0A0K9P4D8</accession>